<proteinExistence type="predicted"/>
<gene>
    <name evidence="1" type="ORF">EP47_01025</name>
</gene>
<dbReference type="Proteomes" id="UP000054422">
    <property type="component" value="Unassembled WGS sequence"/>
</dbReference>
<organism evidence="1 2">
    <name type="scientific">Legionella norrlandica</name>
    <dbReference type="NCBI Taxonomy" id="1498499"/>
    <lineage>
        <taxon>Bacteria</taxon>
        <taxon>Pseudomonadati</taxon>
        <taxon>Pseudomonadota</taxon>
        <taxon>Gammaproteobacteria</taxon>
        <taxon>Legionellales</taxon>
        <taxon>Legionellaceae</taxon>
        <taxon>Legionella</taxon>
    </lineage>
</organism>
<protein>
    <submittedName>
        <fullName evidence="1">Uncharacterized protein</fullName>
    </submittedName>
</protein>
<evidence type="ECO:0000313" key="1">
    <source>
        <dbReference type="EMBL" id="KGP62226.1"/>
    </source>
</evidence>
<dbReference type="AlphaFoldDB" id="A0A0A2SR75"/>
<comment type="caution">
    <text evidence="1">The sequence shown here is derived from an EMBL/GenBank/DDBJ whole genome shotgun (WGS) entry which is preliminary data.</text>
</comment>
<keyword evidence="2" id="KW-1185">Reference proteome</keyword>
<dbReference type="EMBL" id="JNCF01000091">
    <property type="protein sequence ID" value="KGP62226.1"/>
    <property type="molecule type" value="Genomic_DNA"/>
</dbReference>
<evidence type="ECO:0000313" key="2">
    <source>
        <dbReference type="Proteomes" id="UP000054422"/>
    </source>
</evidence>
<accession>A0A0A2SR75</accession>
<name>A0A0A2SR75_9GAMM</name>
<sequence length="114" mass="12986">MVNSIAQAAEADWMYETPKIDDVVSTVSVSLDGTCVLMVNEGWREAMTGTITLYNKIGERLHTIYLGAAPEYSKANFLERLEREAYRIKLQYPNATYVGIADGARMNWDFLERR</sequence>
<reference evidence="1 2" key="1">
    <citation type="submission" date="2014-05" db="EMBL/GenBank/DDBJ databases">
        <authorList>
            <person name="Rizzardi K."/>
            <person name="Winiecka-Krusnell J."/>
            <person name="Ramliden M."/>
            <person name="Alm E."/>
            <person name="Andersson S."/>
            <person name="Byfors S."/>
        </authorList>
    </citation>
    <scope>NUCLEOTIDE SEQUENCE [LARGE SCALE GENOMIC DNA]</scope>
    <source>
        <strain evidence="1 2">LEGN</strain>
    </source>
</reference>